<sequence length="128" mass="13922">MNAQTKGVGGLAELLDASRSVAQWMCDCDMRDRLIAAIAGAAGLVDWSAAPDWANYAAQDADGNWRWHEQEPVVSGFWWFSGRGRAENFLPVDPEWQGSLQKRADGTLKDCLQVPAVKDSLTVDGGAQ</sequence>
<dbReference type="EMBL" id="JBKAMQ010000002">
    <property type="protein sequence ID" value="MFN6506318.1"/>
    <property type="molecule type" value="Genomic_DNA"/>
</dbReference>
<proteinExistence type="predicted"/>
<organism evidence="1 2">
    <name type="scientific">Xanthomonas translucens pv. translucens</name>
    <dbReference type="NCBI Taxonomy" id="134875"/>
    <lineage>
        <taxon>Bacteria</taxon>
        <taxon>Pseudomonadati</taxon>
        <taxon>Pseudomonadota</taxon>
        <taxon>Gammaproteobacteria</taxon>
        <taxon>Lysobacterales</taxon>
        <taxon>Lysobacteraceae</taxon>
        <taxon>Xanthomonas</taxon>
        <taxon>Xanthomonas translucens group</taxon>
    </lineage>
</organism>
<keyword evidence="2" id="KW-1185">Reference proteome</keyword>
<accession>A0ABW9KRR2</accession>
<protein>
    <submittedName>
        <fullName evidence="1">Uncharacterized protein</fullName>
    </submittedName>
</protein>
<evidence type="ECO:0000313" key="2">
    <source>
        <dbReference type="Proteomes" id="UP001635788"/>
    </source>
</evidence>
<reference evidence="1 2" key="1">
    <citation type="submission" date="2024-12" db="EMBL/GenBank/DDBJ databases">
        <authorList>
            <person name="Alaofin S."/>
            <person name="Velasco D."/>
            <person name="Li D."/>
            <person name="Baldwin T."/>
            <person name="Liu Z."/>
            <person name="Schachterle J.K."/>
        </authorList>
    </citation>
    <scope>NUCLEOTIDE SEQUENCE [LARGE SCALE GENOMIC DNA]</scope>
    <source>
        <strain evidence="1 2">B1</strain>
    </source>
</reference>
<dbReference type="RefSeq" id="WP_155646477.1">
    <property type="nucleotide sequence ID" value="NZ_CP064004.1"/>
</dbReference>
<name>A0ABW9KRR2_XANCT</name>
<comment type="caution">
    <text evidence="1">The sequence shown here is derived from an EMBL/GenBank/DDBJ whole genome shotgun (WGS) entry which is preliminary data.</text>
</comment>
<evidence type="ECO:0000313" key="1">
    <source>
        <dbReference type="EMBL" id="MFN6506318.1"/>
    </source>
</evidence>
<dbReference type="Proteomes" id="UP001635788">
    <property type="component" value="Unassembled WGS sequence"/>
</dbReference>
<gene>
    <name evidence="1" type="ORF">ACK3FC_03465</name>
</gene>